<organism evidence="1 2">
    <name type="scientific">Podospora bellae-mahoneyi</name>
    <dbReference type="NCBI Taxonomy" id="2093777"/>
    <lineage>
        <taxon>Eukaryota</taxon>
        <taxon>Fungi</taxon>
        <taxon>Dikarya</taxon>
        <taxon>Ascomycota</taxon>
        <taxon>Pezizomycotina</taxon>
        <taxon>Sordariomycetes</taxon>
        <taxon>Sordariomycetidae</taxon>
        <taxon>Sordariales</taxon>
        <taxon>Podosporaceae</taxon>
        <taxon>Podospora</taxon>
    </lineage>
</organism>
<gene>
    <name evidence="1" type="ORF">QC761_0028280</name>
</gene>
<proteinExistence type="predicted"/>
<dbReference type="Proteomes" id="UP001322138">
    <property type="component" value="Unassembled WGS sequence"/>
</dbReference>
<evidence type="ECO:0000313" key="2">
    <source>
        <dbReference type="Proteomes" id="UP001322138"/>
    </source>
</evidence>
<name>A0ABR0FV28_9PEZI</name>
<protein>
    <submittedName>
        <fullName evidence="1">Uncharacterized protein</fullName>
    </submittedName>
</protein>
<comment type="caution">
    <text evidence="1">The sequence shown here is derived from an EMBL/GenBank/DDBJ whole genome shotgun (WGS) entry which is preliminary data.</text>
</comment>
<accession>A0ABR0FV28</accession>
<dbReference type="RefSeq" id="XP_062736314.1">
    <property type="nucleotide sequence ID" value="XM_062872204.1"/>
</dbReference>
<dbReference type="GeneID" id="87891317"/>
<dbReference type="EMBL" id="JAFFGZ010000002">
    <property type="protein sequence ID" value="KAK4647338.1"/>
    <property type="molecule type" value="Genomic_DNA"/>
</dbReference>
<reference evidence="1 2" key="1">
    <citation type="journal article" date="2023" name="bioRxiv">
        <title>High-quality genome assemblies of four members of thePodospora anserinaspecies complex.</title>
        <authorList>
            <person name="Ament-Velasquez S.L."/>
            <person name="Vogan A.A."/>
            <person name="Wallerman O."/>
            <person name="Hartmann F."/>
            <person name="Gautier V."/>
            <person name="Silar P."/>
            <person name="Giraud T."/>
            <person name="Johannesson H."/>
        </authorList>
    </citation>
    <scope>NUCLEOTIDE SEQUENCE [LARGE SCALE GENOMIC DNA]</scope>
    <source>
        <strain evidence="1 2">CBS 112042</strain>
    </source>
</reference>
<keyword evidence="2" id="KW-1185">Reference proteome</keyword>
<evidence type="ECO:0000313" key="1">
    <source>
        <dbReference type="EMBL" id="KAK4647338.1"/>
    </source>
</evidence>
<sequence>MRTGRAFDASIPATRCTRAPGTIDVIFFGSGHVGPKLYSAGATKSSPPRVTATKFVLALRPKYNVFLCECPTCNLNLSFQLAPVTDYVF</sequence>